<dbReference type="PIRSF" id="PIRSF005639">
    <property type="entry name" value="Glut_amidoT_SNO"/>
    <property type="match status" value="1"/>
</dbReference>
<comment type="subunit">
    <text evidence="9 10">In the presence of PdxS, forms a dodecamer of heterodimers. Only shows activity in the heterodimer.</text>
</comment>
<feature type="active site" description="Charge relay system" evidence="10 11">
    <location>
        <position position="177"/>
    </location>
</feature>
<evidence type="ECO:0000256" key="2">
    <source>
        <dbReference type="ARBA" id="ARBA00022801"/>
    </source>
</evidence>
<evidence type="ECO:0000256" key="4">
    <source>
        <dbReference type="ARBA" id="ARBA00022962"/>
    </source>
</evidence>
<dbReference type="NCBIfam" id="TIGR03800">
    <property type="entry name" value="PLP_synth_Pdx2"/>
    <property type="match status" value="1"/>
</dbReference>
<comment type="caution">
    <text evidence="13">The sequence shown here is derived from an EMBL/GenBank/DDBJ whole genome shotgun (WGS) entry which is preliminary data.</text>
</comment>
<dbReference type="RefSeq" id="WP_008824219.1">
    <property type="nucleotide sequence ID" value="NZ_CAUTFS010000036.1"/>
</dbReference>
<dbReference type="GO" id="GO:0042823">
    <property type="term" value="P:pyridoxal phosphate biosynthetic process"/>
    <property type="evidence" value="ECO:0007669"/>
    <property type="project" value="UniProtKB-UniRule"/>
</dbReference>
<feature type="active site" description="Nucleophile" evidence="10 11">
    <location>
        <position position="79"/>
    </location>
</feature>
<dbReference type="GO" id="GO:0036381">
    <property type="term" value="F:pyridoxal 5'-phosphate synthase (glutamine hydrolysing) activity"/>
    <property type="evidence" value="ECO:0007669"/>
    <property type="project" value="UniProtKB-UniRule"/>
</dbReference>
<evidence type="ECO:0000313" key="14">
    <source>
        <dbReference type="Proteomes" id="UP000757461"/>
    </source>
</evidence>
<evidence type="ECO:0000256" key="5">
    <source>
        <dbReference type="ARBA" id="ARBA00023239"/>
    </source>
</evidence>
<evidence type="ECO:0000256" key="7">
    <source>
        <dbReference type="ARBA" id="ARBA00049534"/>
    </source>
</evidence>
<dbReference type="InterPro" id="IPR021196">
    <property type="entry name" value="PdxT/SNO_CS"/>
</dbReference>
<dbReference type="GO" id="GO:1903600">
    <property type="term" value="C:glutaminase complex"/>
    <property type="evidence" value="ECO:0007669"/>
    <property type="project" value="TreeGrafter"/>
</dbReference>
<evidence type="ECO:0000256" key="12">
    <source>
        <dbReference type="PIRSR" id="PIRSR005639-2"/>
    </source>
</evidence>
<dbReference type="InterPro" id="IPR002161">
    <property type="entry name" value="PdxT/SNO"/>
</dbReference>
<evidence type="ECO:0000256" key="8">
    <source>
        <dbReference type="ARBA" id="ARBA00054599"/>
    </source>
</evidence>
<dbReference type="PANTHER" id="PTHR31559">
    <property type="entry name" value="PYRIDOXAL 5'-PHOSPHATE SYNTHASE SUBUNIT SNO"/>
    <property type="match status" value="1"/>
</dbReference>
<dbReference type="EC" id="4.3.3.6" evidence="10"/>
<keyword evidence="3 10" id="KW-0663">Pyridoxal phosphate</keyword>
<dbReference type="FunFam" id="3.40.50.880:FF:000010">
    <property type="entry name" value="uncharacterized protein LOC100176842 isoform X2"/>
    <property type="match status" value="1"/>
</dbReference>
<keyword evidence="4 10" id="KW-0315">Glutamine amidotransferase</keyword>
<gene>
    <name evidence="10 13" type="primary">pdxT</name>
    <name evidence="13" type="ORF">HXN33_02195</name>
</gene>
<reference evidence="13" key="1">
    <citation type="submission" date="2020-04" db="EMBL/GenBank/DDBJ databases">
        <title>Deep metagenomics examines the oral microbiome during advanced dental caries in children, revealing novel taxa and co-occurrences with host molecules.</title>
        <authorList>
            <person name="Baker J.L."/>
            <person name="Morton J.T."/>
            <person name="Dinis M."/>
            <person name="Alvarez R."/>
            <person name="Tran N.C."/>
            <person name="Knight R."/>
            <person name="Edlund A."/>
        </authorList>
    </citation>
    <scope>NUCLEOTIDE SEQUENCE</scope>
    <source>
        <strain evidence="13">JCVI_25_bin.9</strain>
    </source>
</reference>
<dbReference type="Pfam" id="PF01174">
    <property type="entry name" value="SNO"/>
    <property type="match status" value="1"/>
</dbReference>
<evidence type="ECO:0000256" key="11">
    <source>
        <dbReference type="PIRSR" id="PIRSR005639-1"/>
    </source>
</evidence>
<comment type="pathway">
    <text evidence="10">Cofactor biosynthesis; pyridoxal 5'-phosphate biosynthesis.</text>
</comment>
<organism evidence="13 14">
    <name type="scientific">Prevotella histicola</name>
    <dbReference type="NCBI Taxonomy" id="470565"/>
    <lineage>
        <taxon>Bacteria</taxon>
        <taxon>Pseudomonadati</taxon>
        <taxon>Bacteroidota</taxon>
        <taxon>Bacteroidia</taxon>
        <taxon>Bacteroidales</taxon>
        <taxon>Prevotellaceae</taxon>
        <taxon>Prevotella</taxon>
    </lineage>
</organism>
<evidence type="ECO:0000256" key="9">
    <source>
        <dbReference type="ARBA" id="ARBA00064749"/>
    </source>
</evidence>
<dbReference type="EMBL" id="JABZSQ010000020">
    <property type="protein sequence ID" value="MBF1414370.1"/>
    <property type="molecule type" value="Genomic_DNA"/>
</dbReference>
<dbReference type="GO" id="GO:0006543">
    <property type="term" value="P:L-glutamine catabolic process"/>
    <property type="evidence" value="ECO:0007669"/>
    <property type="project" value="UniProtKB-UniRule"/>
</dbReference>
<sequence>MRIAVLALQGAFLEHEMLLNKLGVDCFEVRQLKDWQQEKDGLIIPGGESTTQGKLLRELGLLDPIREAIEGGLPVFGTCAGLILLSQKVEGNSPAAPEPPRIGTMSMTAARNAYGRQLGSFHTEASFKGIEGNIPMTFIRAPYIAHASEDVEILATVDGRSVAARQNNQLVTSFHPELDMDTRVHEYFLKIVKAR</sequence>
<keyword evidence="2 10" id="KW-0378">Hydrolase</keyword>
<dbReference type="PANTHER" id="PTHR31559:SF0">
    <property type="entry name" value="PYRIDOXAL 5'-PHOSPHATE SYNTHASE SUBUNIT SNO1-RELATED"/>
    <property type="match status" value="1"/>
</dbReference>
<accession>A0A930I2A8</accession>
<comment type="similarity">
    <text evidence="1 10">Belongs to the glutaminase PdxT/SNO family.</text>
</comment>
<dbReference type="GO" id="GO:0008614">
    <property type="term" value="P:pyridoxine metabolic process"/>
    <property type="evidence" value="ECO:0007669"/>
    <property type="project" value="TreeGrafter"/>
</dbReference>
<dbReference type="GO" id="GO:0004359">
    <property type="term" value="F:glutaminase activity"/>
    <property type="evidence" value="ECO:0007669"/>
    <property type="project" value="UniProtKB-UniRule"/>
</dbReference>
<keyword evidence="5 10" id="KW-0456">Lyase</keyword>
<comment type="function">
    <text evidence="8 10">Catalyzes the hydrolysis of glutamine to glutamate and ammonia as part of the biosynthesis of pyridoxal 5'-phosphate. The resulting ammonia molecule is channeled to the active site of PdxS.</text>
</comment>
<dbReference type="PROSITE" id="PS51273">
    <property type="entry name" value="GATASE_TYPE_1"/>
    <property type="match status" value="1"/>
</dbReference>
<evidence type="ECO:0000256" key="1">
    <source>
        <dbReference type="ARBA" id="ARBA00008345"/>
    </source>
</evidence>
<feature type="binding site" evidence="10 12">
    <location>
        <begin position="139"/>
        <end position="140"/>
    </location>
    <ligand>
        <name>L-glutamine</name>
        <dbReference type="ChEBI" id="CHEBI:58359"/>
    </ligand>
</feature>
<dbReference type="Proteomes" id="UP000757461">
    <property type="component" value="Unassembled WGS sequence"/>
</dbReference>
<dbReference type="SUPFAM" id="SSF52317">
    <property type="entry name" value="Class I glutamine amidotransferase-like"/>
    <property type="match status" value="1"/>
</dbReference>
<dbReference type="EC" id="3.5.1.2" evidence="10"/>
<evidence type="ECO:0000256" key="3">
    <source>
        <dbReference type="ARBA" id="ARBA00022898"/>
    </source>
</evidence>
<comment type="catalytic activity">
    <reaction evidence="6 10">
        <text>aldehydo-D-ribose 5-phosphate + D-glyceraldehyde 3-phosphate + L-glutamine = pyridoxal 5'-phosphate + L-glutamate + phosphate + 3 H2O + H(+)</text>
        <dbReference type="Rhea" id="RHEA:31507"/>
        <dbReference type="ChEBI" id="CHEBI:15377"/>
        <dbReference type="ChEBI" id="CHEBI:15378"/>
        <dbReference type="ChEBI" id="CHEBI:29985"/>
        <dbReference type="ChEBI" id="CHEBI:43474"/>
        <dbReference type="ChEBI" id="CHEBI:58273"/>
        <dbReference type="ChEBI" id="CHEBI:58359"/>
        <dbReference type="ChEBI" id="CHEBI:59776"/>
        <dbReference type="ChEBI" id="CHEBI:597326"/>
        <dbReference type="EC" id="4.3.3.6"/>
    </reaction>
</comment>
<proteinExistence type="inferred from homology"/>
<evidence type="ECO:0000256" key="6">
    <source>
        <dbReference type="ARBA" id="ARBA00047992"/>
    </source>
</evidence>
<dbReference type="CDD" id="cd01749">
    <property type="entry name" value="GATase1_PB"/>
    <property type="match status" value="1"/>
</dbReference>
<evidence type="ECO:0000256" key="10">
    <source>
        <dbReference type="HAMAP-Rule" id="MF_01615"/>
    </source>
</evidence>
<dbReference type="GeneID" id="66730311"/>
<feature type="active site" description="Charge relay system" evidence="10 11">
    <location>
        <position position="175"/>
    </location>
</feature>
<feature type="binding site" evidence="10 12">
    <location>
        <position position="111"/>
    </location>
    <ligand>
        <name>L-glutamine</name>
        <dbReference type="ChEBI" id="CHEBI:58359"/>
    </ligand>
</feature>
<dbReference type="HAMAP" id="MF_01615">
    <property type="entry name" value="PdxT"/>
    <property type="match status" value="1"/>
</dbReference>
<name>A0A930I2A8_9BACT</name>
<dbReference type="PROSITE" id="PS51130">
    <property type="entry name" value="PDXT_SNO_2"/>
    <property type="match status" value="1"/>
</dbReference>
<dbReference type="Gene3D" id="3.40.50.880">
    <property type="match status" value="1"/>
</dbReference>
<dbReference type="PROSITE" id="PS01236">
    <property type="entry name" value="PDXT_SNO_1"/>
    <property type="match status" value="1"/>
</dbReference>
<dbReference type="InterPro" id="IPR029062">
    <property type="entry name" value="Class_I_gatase-like"/>
</dbReference>
<dbReference type="AlphaFoldDB" id="A0A930I2A8"/>
<comment type="catalytic activity">
    <reaction evidence="7 10">
        <text>L-glutamine + H2O = L-glutamate + NH4(+)</text>
        <dbReference type="Rhea" id="RHEA:15889"/>
        <dbReference type="ChEBI" id="CHEBI:15377"/>
        <dbReference type="ChEBI" id="CHEBI:28938"/>
        <dbReference type="ChEBI" id="CHEBI:29985"/>
        <dbReference type="ChEBI" id="CHEBI:58359"/>
        <dbReference type="EC" id="3.5.1.2"/>
    </reaction>
</comment>
<protein>
    <recommendedName>
        <fullName evidence="10">Pyridoxal 5'-phosphate synthase subunit PdxT</fullName>
        <ecNumber evidence="10">4.3.3.6</ecNumber>
    </recommendedName>
    <alternativeName>
        <fullName evidence="10">Pdx2</fullName>
    </alternativeName>
    <alternativeName>
        <fullName evidence="10">Pyridoxal 5'-phosphate synthase glutaminase subunit</fullName>
        <ecNumber evidence="10">3.5.1.2</ecNumber>
    </alternativeName>
</protein>
<evidence type="ECO:0000313" key="13">
    <source>
        <dbReference type="EMBL" id="MBF1414370.1"/>
    </source>
</evidence>
<feature type="binding site" evidence="10 12">
    <location>
        <begin position="47"/>
        <end position="49"/>
    </location>
    <ligand>
        <name>L-glutamine</name>
        <dbReference type="ChEBI" id="CHEBI:58359"/>
    </ligand>
</feature>
<dbReference type="GO" id="GO:0005829">
    <property type="term" value="C:cytosol"/>
    <property type="evidence" value="ECO:0007669"/>
    <property type="project" value="TreeGrafter"/>
</dbReference>